<dbReference type="PROSITE" id="PS50016">
    <property type="entry name" value="ZF_PHD_2"/>
    <property type="match status" value="1"/>
</dbReference>
<evidence type="ECO:0000259" key="8">
    <source>
        <dbReference type="PROSITE" id="PS50016"/>
    </source>
</evidence>
<dbReference type="InterPro" id="IPR019787">
    <property type="entry name" value="Znf_PHD-finger"/>
</dbReference>
<evidence type="ECO:0000256" key="7">
    <source>
        <dbReference type="SAM" id="MobiDB-lite"/>
    </source>
</evidence>
<dbReference type="KEGG" id="ttt:THITE_35664"/>
<dbReference type="GO" id="GO:0005634">
    <property type="term" value="C:nucleus"/>
    <property type="evidence" value="ECO:0007669"/>
    <property type="project" value="UniProtKB-SubCell"/>
</dbReference>
<feature type="compositionally biased region" description="Low complexity" evidence="7">
    <location>
        <begin position="117"/>
        <end position="130"/>
    </location>
</feature>
<dbReference type="eggNOG" id="KOG4323">
    <property type="taxonomic scope" value="Eukaryota"/>
</dbReference>
<evidence type="ECO:0000256" key="6">
    <source>
        <dbReference type="PROSITE-ProRule" id="PRU00146"/>
    </source>
</evidence>
<feature type="compositionally biased region" description="Low complexity" evidence="7">
    <location>
        <begin position="298"/>
        <end position="307"/>
    </location>
</feature>
<evidence type="ECO:0000256" key="4">
    <source>
        <dbReference type="ARBA" id="ARBA00022833"/>
    </source>
</evidence>
<evidence type="ECO:0000256" key="3">
    <source>
        <dbReference type="ARBA" id="ARBA00022771"/>
    </source>
</evidence>
<feature type="domain" description="PHD-type" evidence="8">
    <location>
        <begin position="326"/>
        <end position="382"/>
    </location>
</feature>
<feature type="compositionally biased region" description="Basic residues" evidence="7">
    <location>
        <begin position="220"/>
        <end position="239"/>
    </location>
</feature>
<reference evidence="9 10" key="1">
    <citation type="journal article" date="2011" name="Nat. Biotechnol.">
        <title>Comparative genomic analysis of the thermophilic biomass-degrading fungi Myceliophthora thermophila and Thielavia terrestris.</title>
        <authorList>
            <person name="Berka R.M."/>
            <person name="Grigoriev I.V."/>
            <person name="Otillar R."/>
            <person name="Salamov A."/>
            <person name="Grimwood J."/>
            <person name="Reid I."/>
            <person name="Ishmael N."/>
            <person name="John T."/>
            <person name="Darmond C."/>
            <person name="Moisan M.-C."/>
            <person name="Henrissat B."/>
            <person name="Coutinho P.M."/>
            <person name="Lombard V."/>
            <person name="Natvig D.O."/>
            <person name="Lindquist E."/>
            <person name="Schmutz J."/>
            <person name="Lucas S."/>
            <person name="Harris P."/>
            <person name="Powlowski J."/>
            <person name="Bellemare A."/>
            <person name="Taylor D."/>
            <person name="Butler G."/>
            <person name="de Vries R.P."/>
            <person name="Allijn I.E."/>
            <person name="van den Brink J."/>
            <person name="Ushinsky S."/>
            <person name="Storms R."/>
            <person name="Powell A.J."/>
            <person name="Paulsen I.T."/>
            <person name="Elbourne L.D.H."/>
            <person name="Baker S.E."/>
            <person name="Magnuson J."/>
            <person name="LaBoissiere S."/>
            <person name="Clutterbuck A.J."/>
            <person name="Martinez D."/>
            <person name="Wogulis M."/>
            <person name="de Leon A.L."/>
            <person name="Rey M.W."/>
            <person name="Tsang A."/>
        </authorList>
    </citation>
    <scope>NUCLEOTIDE SEQUENCE [LARGE SCALE GENOMIC DNA]</scope>
    <source>
        <strain evidence="10">ATCC 38088 / NRRL 8126</strain>
    </source>
</reference>
<dbReference type="Gene3D" id="3.30.40.10">
    <property type="entry name" value="Zinc/RING finger domain, C3HC4 (zinc finger)"/>
    <property type="match status" value="1"/>
</dbReference>
<feature type="compositionally biased region" description="Basic and acidic residues" evidence="7">
    <location>
        <begin position="387"/>
        <end position="400"/>
    </location>
</feature>
<evidence type="ECO:0000313" key="10">
    <source>
        <dbReference type="Proteomes" id="UP000008181"/>
    </source>
</evidence>
<keyword evidence="3 6" id="KW-0863">Zinc-finger</keyword>
<comment type="subcellular location">
    <subcellularLocation>
        <location evidence="1">Nucleus</location>
    </subcellularLocation>
</comment>
<feature type="compositionally biased region" description="Basic residues" evidence="7">
    <location>
        <begin position="311"/>
        <end position="321"/>
    </location>
</feature>
<keyword evidence="5" id="KW-0539">Nucleus</keyword>
<feature type="compositionally biased region" description="Low complexity" evidence="7">
    <location>
        <begin position="71"/>
        <end position="91"/>
    </location>
</feature>
<feature type="region of interest" description="Disordered" evidence="7">
    <location>
        <begin position="114"/>
        <end position="133"/>
    </location>
</feature>
<dbReference type="InterPro" id="IPR013083">
    <property type="entry name" value="Znf_RING/FYVE/PHD"/>
</dbReference>
<dbReference type="STRING" id="578455.G2R237"/>
<dbReference type="PANTHER" id="PTHR12628:SF10">
    <property type="entry name" value="HOMEOBOX DOMAIN-CONTAINING PROTEIN"/>
    <property type="match status" value="1"/>
</dbReference>
<dbReference type="EMBL" id="CP003010">
    <property type="protein sequence ID" value="AEO66621.1"/>
    <property type="molecule type" value="Genomic_DNA"/>
</dbReference>
<feature type="compositionally biased region" description="Low complexity" evidence="7">
    <location>
        <begin position="277"/>
        <end position="288"/>
    </location>
</feature>
<dbReference type="InterPro" id="IPR001965">
    <property type="entry name" value="Znf_PHD"/>
</dbReference>
<dbReference type="GO" id="GO:0045814">
    <property type="term" value="P:negative regulation of gene expression, epigenetic"/>
    <property type="evidence" value="ECO:0007669"/>
    <property type="project" value="TreeGrafter"/>
</dbReference>
<proteinExistence type="predicted"/>
<feature type="region of interest" description="Disordered" evidence="7">
    <location>
        <begin position="387"/>
        <end position="411"/>
    </location>
</feature>
<dbReference type="GO" id="GO:0008270">
    <property type="term" value="F:zinc ion binding"/>
    <property type="evidence" value="ECO:0007669"/>
    <property type="project" value="UniProtKB-KW"/>
</dbReference>
<protein>
    <recommendedName>
        <fullName evidence="8">PHD-type domain-containing protein</fullName>
    </recommendedName>
</protein>
<evidence type="ECO:0000256" key="2">
    <source>
        <dbReference type="ARBA" id="ARBA00022723"/>
    </source>
</evidence>
<feature type="region of interest" description="Disordered" evidence="7">
    <location>
        <begin position="1"/>
        <end position="92"/>
    </location>
</feature>
<evidence type="ECO:0000256" key="1">
    <source>
        <dbReference type="ARBA" id="ARBA00004123"/>
    </source>
</evidence>
<dbReference type="SUPFAM" id="SSF57903">
    <property type="entry name" value="FYVE/PHD zinc finger"/>
    <property type="match status" value="1"/>
</dbReference>
<dbReference type="SMART" id="SM00249">
    <property type="entry name" value="PHD"/>
    <property type="match status" value="1"/>
</dbReference>
<feature type="compositionally biased region" description="Polar residues" evidence="7">
    <location>
        <begin position="250"/>
        <end position="261"/>
    </location>
</feature>
<organism evidence="9 10">
    <name type="scientific">Thermothielavioides terrestris (strain ATCC 38088 / NRRL 8126)</name>
    <name type="common">Thielavia terrestris</name>
    <dbReference type="NCBI Taxonomy" id="578455"/>
    <lineage>
        <taxon>Eukaryota</taxon>
        <taxon>Fungi</taxon>
        <taxon>Dikarya</taxon>
        <taxon>Ascomycota</taxon>
        <taxon>Pezizomycotina</taxon>
        <taxon>Sordariomycetes</taxon>
        <taxon>Sordariomycetidae</taxon>
        <taxon>Sordariales</taxon>
        <taxon>Chaetomiaceae</taxon>
        <taxon>Thermothielavioides</taxon>
        <taxon>Thermothielavioides terrestris</taxon>
    </lineage>
</organism>
<dbReference type="Proteomes" id="UP000008181">
    <property type="component" value="Chromosome 2"/>
</dbReference>
<dbReference type="GO" id="GO:0003677">
    <property type="term" value="F:DNA binding"/>
    <property type="evidence" value="ECO:0007669"/>
    <property type="project" value="TreeGrafter"/>
</dbReference>
<dbReference type="PROSITE" id="PS01359">
    <property type="entry name" value="ZF_PHD_1"/>
    <property type="match status" value="1"/>
</dbReference>
<dbReference type="InterPro" id="IPR011011">
    <property type="entry name" value="Znf_FYVE_PHD"/>
</dbReference>
<keyword evidence="4" id="KW-0862">Zinc</keyword>
<gene>
    <name evidence="9" type="ORF">THITE_35664</name>
</gene>
<dbReference type="RefSeq" id="XP_003652957.1">
    <property type="nucleotide sequence ID" value="XM_003652909.1"/>
</dbReference>
<sequence>MADPEPSQPTKDAADAADAAEGATTDPVREPVPAPGAGSGPAPDPAPAPAPGPAPGAGPNPNASPSPAPAPASAQAPASTSASPSVAPSAATRPQYLQQFSAVTQMILQRIKGEPNSLSAALSQASRSPSVTASIPTATYEDVKRRLVMSMNTSTQLTMQMPAAAPVRPAPVAATPRPAATSASGMSAIRKVTAGLTGLSKSTAAKATAPRVLSSESKIKKTKPPTRPRGPSAKRKRVKAERDHGDNDDASITPSLSSRSTPEALPSPAAGPEQSSTTTAPPTPATVTKSGRQVLKPAAYNPAAMDAAGRRPPRPPHHYGKRTAEQALCRKCSRMHSPAANQMVFCDGCNDGWHQRCHEPRIADAVVRDTRQGWFCAACAAKRDREREKEKERLKVEHGRQAGARESWASRPPQQKRAYLLTLSQQELVGLLMSCLELHPDLPIFPATAAASPRSLFAGATTEGLFPRVEANPLAQINYVRKIGGGGGSKAAAQERVKAEEEEEFDPLVALWPKPGTGLYAQLPPDTEDDARLKDDADYEAFSVILYDERWRKVEENGMPV</sequence>
<evidence type="ECO:0000256" key="5">
    <source>
        <dbReference type="ARBA" id="ARBA00023242"/>
    </source>
</evidence>
<dbReference type="AlphaFoldDB" id="G2R237"/>
<dbReference type="GO" id="GO:0003682">
    <property type="term" value="F:chromatin binding"/>
    <property type="evidence" value="ECO:0007669"/>
    <property type="project" value="TreeGrafter"/>
</dbReference>
<evidence type="ECO:0000313" key="9">
    <source>
        <dbReference type="EMBL" id="AEO66621.1"/>
    </source>
</evidence>
<keyword evidence="2" id="KW-0479">Metal-binding</keyword>
<feature type="region of interest" description="Disordered" evidence="7">
    <location>
        <begin position="201"/>
        <end position="322"/>
    </location>
</feature>
<dbReference type="Pfam" id="PF00628">
    <property type="entry name" value="PHD"/>
    <property type="match status" value="1"/>
</dbReference>
<dbReference type="InterPro" id="IPR019786">
    <property type="entry name" value="Zinc_finger_PHD-type_CS"/>
</dbReference>
<dbReference type="OrthoDB" id="5863171at2759"/>
<dbReference type="PANTHER" id="PTHR12628">
    <property type="entry name" value="POLYCOMB-LIKE TRANSCRIPTION FACTOR"/>
    <property type="match status" value="1"/>
</dbReference>
<dbReference type="GeneID" id="11521020"/>
<dbReference type="CDD" id="cd15502">
    <property type="entry name" value="PHD_Phf1p_Phf2p_like"/>
    <property type="match status" value="1"/>
</dbReference>
<feature type="compositionally biased region" description="Pro residues" evidence="7">
    <location>
        <begin position="42"/>
        <end position="70"/>
    </location>
</feature>
<name>G2R237_THETT</name>
<keyword evidence="10" id="KW-1185">Reference proteome</keyword>
<accession>G2R237</accession>
<dbReference type="HOGENOM" id="CLU_025079_1_0_1"/>